<reference evidence="2 3" key="1">
    <citation type="journal article" date="2019" name="Sci. Rep.">
        <title>Orb-weaving spider Araneus ventricosus genome elucidates the spidroin gene catalogue.</title>
        <authorList>
            <person name="Kono N."/>
            <person name="Nakamura H."/>
            <person name="Ohtoshi R."/>
            <person name="Moran D.A.P."/>
            <person name="Shinohara A."/>
            <person name="Yoshida Y."/>
            <person name="Fujiwara M."/>
            <person name="Mori M."/>
            <person name="Tomita M."/>
            <person name="Arakawa K."/>
        </authorList>
    </citation>
    <scope>NUCLEOTIDE SEQUENCE [LARGE SCALE GENOMIC DNA]</scope>
</reference>
<sequence length="112" mass="12898">MSTDIRAMEIVNNVLDKYGSCPVFNCAMHPGYQKKEDAAESETVSCTEMDTESIDEERILTHRCQLQRTDDSDFQMVSPRKAAKTTTIEHSTLSKQEINTYPWQRKKATRHL</sequence>
<evidence type="ECO:0000313" key="2">
    <source>
        <dbReference type="EMBL" id="GBN72816.1"/>
    </source>
</evidence>
<keyword evidence="3" id="KW-1185">Reference proteome</keyword>
<feature type="region of interest" description="Disordered" evidence="1">
    <location>
        <begin position="78"/>
        <end position="112"/>
    </location>
</feature>
<dbReference type="EMBL" id="BGPR01016389">
    <property type="protein sequence ID" value="GBN72816.1"/>
    <property type="molecule type" value="Genomic_DNA"/>
</dbReference>
<gene>
    <name evidence="2" type="ORF">AVEN_263532_1</name>
</gene>
<name>A0A4Y2RBK0_ARAVE</name>
<feature type="compositionally biased region" description="Polar residues" evidence="1">
    <location>
        <begin position="84"/>
        <end position="102"/>
    </location>
</feature>
<organism evidence="2 3">
    <name type="scientific">Araneus ventricosus</name>
    <name type="common">Orbweaver spider</name>
    <name type="synonym">Epeira ventricosa</name>
    <dbReference type="NCBI Taxonomy" id="182803"/>
    <lineage>
        <taxon>Eukaryota</taxon>
        <taxon>Metazoa</taxon>
        <taxon>Ecdysozoa</taxon>
        <taxon>Arthropoda</taxon>
        <taxon>Chelicerata</taxon>
        <taxon>Arachnida</taxon>
        <taxon>Araneae</taxon>
        <taxon>Araneomorphae</taxon>
        <taxon>Entelegynae</taxon>
        <taxon>Araneoidea</taxon>
        <taxon>Araneidae</taxon>
        <taxon>Araneus</taxon>
    </lineage>
</organism>
<comment type="caution">
    <text evidence="2">The sequence shown here is derived from an EMBL/GenBank/DDBJ whole genome shotgun (WGS) entry which is preliminary data.</text>
</comment>
<protein>
    <submittedName>
        <fullName evidence="2">Uncharacterized protein</fullName>
    </submittedName>
</protein>
<evidence type="ECO:0000256" key="1">
    <source>
        <dbReference type="SAM" id="MobiDB-lite"/>
    </source>
</evidence>
<proteinExistence type="predicted"/>
<dbReference type="AlphaFoldDB" id="A0A4Y2RBK0"/>
<accession>A0A4Y2RBK0</accession>
<evidence type="ECO:0000313" key="3">
    <source>
        <dbReference type="Proteomes" id="UP000499080"/>
    </source>
</evidence>
<dbReference type="Proteomes" id="UP000499080">
    <property type="component" value="Unassembled WGS sequence"/>
</dbReference>